<reference evidence="8" key="1">
    <citation type="submission" date="2016-10" db="EMBL/GenBank/DDBJ databases">
        <authorList>
            <person name="Varghese N."/>
            <person name="Submissions S."/>
        </authorList>
    </citation>
    <scope>NUCLEOTIDE SEQUENCE [LARGE SCALE GENOMIC DNA]</scope>
    <source>
        <strain evidence="8">DSM 18579</strain>
    </source>
</reference>
<comment type="similarity">
    <text evidence="2 5">Belongs to the Ap4A hydrolase family.</text>
</comment>
<dbReference type="SUPFAM" id="SSF56300">
    <property type="entry name" value="Metallo-dependent phosphatases"/>
    <property type="match status" value="1"/>
</dbReference>
<dbReference type="NCBIfam" id="NF001204">
    <property type="entry name" value="PRK00166.1"/>
    <property type="match status" value="1"/>
</dbReference>
<proteinExistence type="inferred from homology"/>
<dbReference type="EC" id="3.6.1.41" evidence="5"/>
<dbReference type="STRING" id="1123402.SAMN02583745_02415"/>
<dbReference type="InterPro" id="IPR029052">
    <property type="entry name" value="Metallo-depent_PP-like"/>
</dbReference>
<dbReference type="Proteomes" id="UP000242642">
    <property type="component" value="Unassembled WGS sequence"/>
</dbReference>
<dbReference type="CDD" id="cd07422">
    <property type="entry name" value="MPP_ApaH"/>
    <property type="match status" value="1"/>
</dbReference>
<dbReference type="EMBL" id="FOHV01000028">
    <property type="protein sequence ID" value="SET45657.1"/>
    <property type="molecule type" value="Genomic_DNA"/>
</dbReference>
<dbReference type="NCBIfam" id="TIGR00668">
    <property type="entry name" value="apaH"/>
    <property type="match status" value="1"/>
</dbReference>
<dbReference type="Pfam" id="PF00149">
    <property type="entry name" value="Metallophos"/>
    <property type="match status" value="1"/>
</dbReference>
<name>A0A1I0EJX1_9GAMM</name>
<feature type="domain" description="Calcineurin-like phosphoesterase" evidence="6">
    <location>
        <begin position="1"/>
        <end position="130"/>
    </location>
</feature>
<evidence type="ECO:0000259" key="6">
    <source>
        <dbReference type="Pfam" id="PF00149"/>
    </source>
</evidence>
<dbReference type="Gene3D" id="3.60.21.10">
    <property type="match status" value="1"/>
</dbReference>
<organism evidence="7 8">
    <name type="scientific">Thorsellia anophelis DSM 18579</name>
    <dbReference type="NCBI Taxonomy" id="1123402"/>
    <lineage>
        <taxon>Bacteria</taxon>
        <taxon>Pseudomonadati</taxon>
        <taxon>Pseudomonadota</taxon>
        <taxon>Gammaproteobacteria</taxon>
        <taxon>Enterobacterales</taxon>
        <taxon>Thorselliaceae</taxon>
        <taxon>Thorsellia</taxon>
    </lineage>
</organism>
<evidence type="ECO:0000256" key="3">
    <source>
        <dbReference type="ARBA" id="ARBA00022801"/>
    </source>
</evidence>
<dbReference type="InterPro" id="IPR004843">
    <property type="entry name" value="Calcineurin-like_PHP"/>
</dbReference>
<evidence type="ECO:0000256" key="4">
    <source>
        <dbReference type="ARBA" id="ARBA00049417"/>
    </source>
</evidence>
<dbReference type="HAMAP" id="MF_00199">
    <property type="entry name" value="ApaH"/>
    <property type="match status" value="1"/>
</dbReference>
<accession>A0A1I0EJX1</accession>
<comment type="function">
    <text evidence="1 5">Hydrolyzes diadenosine 5',5'''-P1,P4-tetraphosphate to yield ADP.</text>
</comment>
<dbReference type="InterPro" id="IPR004617">
    <property type="entry name" value="ApaH"/>
</dbReference>
<dbReference type="PANTHER" id="PTHR40942:SF4">
    <property type="entry name" value="CYTOCHROME C5"/>
    <property type="match status" value="1"/>
</dbReference>
<gene>
    <name evidence="5" type="primary">apaH</name>
    <name evidence="7" type="ORF">SAMN02583745_02415</name>
</gene>
<evidence type="ECO:0000313" key="7">
    <source>
        <dbReference type="EMBL" id="SET45657.1"/>
    </source>
</evidence>
<dbReference type="RefSeq" id="WP_093321493.1">
    <property type="nucleotide sequence ID" value="NZ_FOHV01000028.1"/>
</dbReference>
<dbReference type="OrthoDB" id="9807890at2"/>
<dbReference type="AlphaFoldDB" id="A0A1I0EJX1"/>
<evidence type="ECO:0000256" key="1">
    <source>
        <dbReference type="ARBA" id="ARBA00003413"/>
    </source>
</evidence>
<comment type="catalytic activity">
    <reaction evidence="4 5">
        <text>P(1),P(4)-bis(5'-adenosyl) tetraphosphate + H2O = 2 ADP + 2 H(+)</text>
        <dbReference type="Rhea" id="RHEA:24252"/>
        <dbReference type="ChEBI" id="CHEBI:15377"/>
        <dbReference type="ChEBI" id="CHEBI:15378"/>
        <dbReference type="ChEBI" id="CHEBI:58141"/>
        <dbReference type="ChEBI" id="CHEBI:456216"/>
        <dbReference type="EC" id="3.6.1.41"/>
    </reaction>
</comment>
<keyword evidence="8" id="KW-1185">Reference proteome</keyword>
<dbReference type="PIRSF" id="PIRSF000903">
    <property type="entry name" value="B5n-ttraPtase_sm"/>
    <property type="match status" value="1"/>
</dbReference>
<evidence type="ECO:0000256" key="2">
    <source>
        <dbReference type="ARBA" id="ARBA00005419"/>
    </source>
</evidence>
<dbReference type="PANTHER" id="PTHR40942">
    <property type="match status" value="1"/>
</dbReference>
<dbReference type="GO" id="GO:0008803">
    <property type="term" value="F:bis(5'-nucleosyl)-tetraphosphatase (symmetrical) activity"/>
    <property type="evidence" value="ECO:0007669"/>
    <property type="project" value="UniProtKB-UniRule"/>
</dbReference>
<evidence type="ECO:0000256" key="5">
    <source>
        <dbReference type="HAMAP-Rule" id="MF_00199"/>
    </source>
</evidence>
<evidence type="ECO:0000313" key="8">
    <source>
        <dbReference type="Proteomes" id="UP000242642"/>
    </source>
</evidence>
<protein>
    <recommendedName>
        <fullName evidence="5">Bis(5'-nucleosyl)-tetraphosphatase, symmetrical</fullName>
        <ecNumber evidence="5">3.6.1.41</ecNumber>
    </recommendedName>
    <alternativeName>
        <fullName evidence="5">Ap4A hydrolase</fullName>
    </alternativeName>
    <alternativeName>
        <fullName evidence="5">Diadenosine 5',5'''-P1,P4-tetraphosphate pyrophosphohydrolase</fullName>
    </alternativeName>
    <alternativeName>
        <fullName evidence="5">Diadenosine tetraphosphatase</fullName>
    </alternativeName>
</protein>
<sequence length="269" mass="30711">MSTLLVGDIHGCYREWMKLLEKVEFNEHSDTLWLSGDLVARGPDSLAVLREVYKLKSSVRLVLGNHDLHLLAINAGLLEPKTKDKLEQVLSAPDKDELLHWLRMQPLLQHDENKKIILTHAGVTPQWDLSTLINSANEVHETLSSKNYSGFLSKMYGDQPNSWHAELSGSARLRFITNALTRMRFCFPNGELDMECNVSPIDAPSPLKPWFELQSQIDTEYTLFFGHWAALEGRSTKENVIALDTGCVWGGSLSLYHFEEQKFYRQKLK</sequence>
<keyword evidence="3 5" id="KW-0378">Hydrolase</keyword>